<dbReference type="Proteomes" id="UP000236544">
    <property type="component" value="Unassembled WGS sequence"/>
</dbReference>
<dbReference type="PANTHER" id="PTHR31905">
    <property type="entry name" value="COILED-COIL DOMAIN-CONTAINING PROTEIN 58"/>
    <property type="match status" value="1"/>
</dbReference>
<evidence type="ECO:0000313" key="2">
    <source>
        <dbReference type="EMBL" id="CUS21491.1"/>
    </source>
</evidence>
<comment type="similarity">
    <text evidence="1">Belongs to the MIX23 family.</text>
</comment>
<organism evidence="2 3">
    <name type="scientific">Lachancea quebecensis</name>
    <dbReference type="NCBI Taxonomy" id="1654605"/>
    <lineage>
        <taxon>Eukaryota</taxon>
        <taxon>Fungi</taxon>
        <taxon>Dikarya</taxon>
        <taxon>Ascomycota</taxon>
        <taxon>Saccharomycotina</taxon>
        <taxon>Saccharomycetes</taxon>
        <taxon>Saccharomycetales</taxon>
        <taxon>Saccharomycetaceae</taxon>
        <taxon>Lachancea</taxon>
    </lineage>
</organism>
<protein>
    <submittedName>
        <fullName evidence="2">LAQU0S03e03796g1_1</fullName>
    </submittedName>
</protein>
<dbReference type="PANTHER" id="PTHR31905:SF2">
    <property type="entry name" value="PROTEIN MIX23"/>
    <property type="match status" value="1"/>
</dbReference>
<dbReference type="InterPro" id="IPR019171">
    <property type="entry name" value="MIX23"/>
</dbReference>
<dbReference type="PIRSF" id="PIRSF022603">
    <property type="entry name" value="UCP022603"/>
    <property type="match status" value="1"/>
</dbReference>
<name>A0A0N7ML74_9SACH</name>
<evidence type="ECO:0000313" key="3">
    <source>
        <dbReference type="Proteomes" id="UP000236544"/>
    </source>
</evidence>
<gene>
    <name evidence="2" type="ORF">LAQU0_S03e03796g</name>
</gene>
<dbReference type="Pfam" id="PF09774">
    <property type="entry name" value="MIX23"/>
    <property type="match status" value="1"/>
</dbReference>
<evidence type="ECO:0000256" key="1">
    <source>
        <dbReference type="ARBA" id="ARBA00024204"/>
    </source>
</evidence>
<reference evidence="3" key="1">
    <citation type="submission" date="2015-10" db="EMBL/GenBank/DDBJ databases">
        <authorList>
            <person name="Devillers H."/>
        </authorList>
    </citation>
    <scope>NUCLEOTIDE SEQUENCE [LARGE SCALE GENOMIC DNA]</scope>
</reference>
<accession>A0A0N7ML74</accession>
<dbReference type="InterPro" id="IPR016805">
    <property type="entry name" value="MIX23_fungal"/>
</dbReference>
<sequence>MLDHLTLKTPAGVVETNLKTGRSDNATIEALTMTREKCLSRELVDSFFRLLRHNSDDVIKQKLNNIDNLSAKAKVTRCGDFVQRELFPSWDLRHEAINFCEREARAIKKELDSRFGSSHAVERPVLDARMDPYAAADSSSQKEAHYRDWKELTRWIQNQREIEEILQKNGASVLNRACDPDEAYIDAFKKFQVSLGKK</sequence>
<dbReference type="EMBL" id="LN890565">
    <property type="protein sequence ID" value="CUS21491.1"/>
    <property type="molecule type" value="Genomic_DNA"/>
</dbReference>
<keyword evidence="3" id="KW-1185">Reference proteome</keyword>
<proteinExistence type="inferred from homology"/>
<dbReference type="AlphaFoldDB" id="A0A0N7ML74"/>
<dbReference type="OrthoDB" id="5593818at2759"/>
<dbReference type="GO" id="GO:0005758">
    <property type="term" value="C:mitochondrial intermembrane space"/>
    <property type="evidence" value="ECO:0007669"/>
    <property type="project" value="InterPro"/>
</dbReference>